<name>A0AAD5GCS0_AMBAR</name>
<dbReference type="GO" id="GO:0033354">
    <property type="term" value="P:chlorophyll cycle"/>
    <property type="evidence" value="ECO:0007669"/>
    <property type="project" value="TreeGrafter"/>
</dbReference>
<dbReference type="EMBL" id="JAMZMK010009457">
    <property type="protein sequence ID" value="KAI7735641.1"/>
    <property type="molecule type" value="Genomic_DNA"/>
</dbReference>
<dbReference type="PANTHER" id="PTHR31332:SF0">
    <property type="entry name" value="7-HYDROXYMETHYL CHLOROPHYLL A REDUCTASE, CHLOROPLASTIC"/>
    <property type="match status" value="1"/>
</dbReference>
<accession>A0AAD5GCS0</accession>
<gene>
    <name evidence="1" type="ORF">M8C21_005188</name>
</gene>
<comment type="caution">
    <text evidence="1">The sequence shown here is derived from an EMBL/GenBank/DDBJ whole genome shotgun (WGS) entry which is preliminary data.</text>
</comment>
<dbReference type="Proteomes" id="UP001206925">
    <property type="component" value="Unassembled WGS sequence"/>
</dbReference>
<dbReference type="PANTHER" id="PTHR31332">
    <property type="entry name" value="7-HYDROXYMETHYL CHLOROPHYLL A REDUCTASE, CHLOROPLASTIC"/>
    <property type="match status" value="1"/>
</dbReference>
<dbReference type="InterPro" id="IPR045220">
    <property type="entry name" value="FRHB/FDHB/HCAR-like"/>
</dbReference>
<protein>
    <submittedName>
        <fullName evidence="1">Uncharacterized protein</fullName>
    </submittedName>
</protein>
<proteinExistence type="predicted"/>
<dbReference type="GO" id="GO:0090415">
    <property type="term" value="F:7-hydroxymethyl chlorophyll a reductase activity"/>
    <property type="evidence" value="ECO:0007669"/>
    <property type="project" value="TreeGrafter"/>
</dbReference>
<keyword evidence="2" id="KW-1185">Reference proteome</keyword>
<evidence type="ECO:0000313" key="2">
    <source>
        <dbReference type="Proteomes" id="UP001206925"/>
    </source>
</evidence>
<organism evidence="1 2">
    <name type="scientific">Ambrosia artemisiifolia</name>
    <name type="common">Common ragweed</name>
    <dbReference type="NCBI Taxonomy" id="4212"/>
    <lineage>
        <taxon>Eukaryota</taxon>
        <taxon>Viridiplantae</taxon>
        <taxon>Streptophyta</taxon>
        <taxon>Embryophyta</taxon>
        <taxon>Tracheophyta</taxon>
        <taxon>Spermatophyta</taxon>
        <taxon>Magnoliopsida</taxon>
        <taxon>eudicotyledons</taxon>
        <taxon>Gunneridae</taxon>
        <taxon>Pentapetalae</taxon>
        <taxon>asterids</taxon>
        <taxon>campanulids</taxon>
        <taxon>Asterales</taxon>
        <taxon>Asteraceae</taxon>
        <taxon>Asteroideae</taxon>
        <taxon>Heliantheae alliance</taxon>
        <taxon>Heliantheae</taxon>
        <taxon>Ambrosia</taxon>
    </lineage>
</organism>
<reference evidence="1" key="1">
    <citation type="submission" date="2022-06" db="EMBL/GenBank/DDBJ databases">
        <title>Uncovering the hologenomic basis of an extraordinary plant invasion.</title>
        <authorList>
            <person name="Bieker V.C."/>
            <person name="Martin M.D."/>
            <person name="Gilbert T."/>
            <person name="Hodgins K."/>
            <person name="Battlay P."/>
            <person name="Petersen B."/>
            <person name="Wilson J."/>
        </authorList>
    </citation>
    <scope>NUCLEOTIDE SEQUENCE</scope>
    <source>
        <strain evidence="1">AA19_3_7</strain>
        <tissue evidence="1">Leaf</tissue>
    </source>
</reference>
<dbReference type="AlphaFoldDB" id="A0AAD5GCS0"/>
<dbReference type="GO" id="GO:0009507">
    <property type="term" value="C:chloroplast"/>
    <property type="evidence" value="ECO:0007669"/>
    <property type="project" value="TreeGrafter"/>
</dbReference>
<evidence type="ECO:0000313" key="1">
    <source>
        <dbReference type="EMBL" id="KAI7735641.1"/>
    </source>
</evidence>
<feature type="non-terminal residue" evidence="1">
    <location>
        <position position="91"/>
    </location>
</feature>
<sequence>MQDYKVHLKHLDGHIEEVPYFSLPANDLVDVIAPSCYSCFDYTNGLAKEDMDVDVHDFELRIDFQDLVVGYMGVPKYSGVSMTQHPQYVTV</sequence>